<name>A0A2T6BC95_9BACL</name>
<dbReference type="RefSeq" id="WP_108025765.1">
    <property type="nucleotide sequence ID" value="NZ_QBKR01000028.1"/>
</dbReference>
<proteinExistence type="predicted"/>
<reference evidence="2 3" key="1">
    <citation type="submission" date="2018-04" db="EMBL/GenBank/DDBJ databases">
        <title>Genomic Encyclopedia of Archaeal and Bacterial Type Strains, Phase II (KMG-II): from individual species to whole genera.</title>
        <authorList>
            <person name="Goeker M."/>
        </authorList>
    </citation>
    <scope>NUCLEOTIDE SEQUENCE [LARGE SCALE GENOMIC DNA]</scope>
    <source>
        <strain evidence="2 3">DSM 45787</strain>
    </source>
</reference>
<dbReference type="AlphaFoldDB" id="A0A2T6BC95"/>
<accession>A0A2T6BC95</accession>
<feature type="transmembrane region" description="Helical" evidence="1">
    <location>
        <begin position="37"/>
        <end position="62"/>
    </location>
</feature>
<dbReference type="OrthoDB" id="9960382at2"/>
<keyword evidence="1" id="KW-0472">Membrane</keyword>
<organism evidence="2 3">
    <name type="scientific">Melghirimyces profundicolus</name>
    <dbReference type="NCBI Taxonomy" id="1242148"/>
    <lineage>
        <taxon>Bacteria</taxon>
        <taxon>Bacillati</taxon>
        <taxon>Bacillota</taxon>
        <taxon>Bacilli</taxon>
        <taxon>Bacillales</taxon>
        <taxon>Thermoactinomycetaceae</taxon>
        <taxon>Melghirimyces</taxon>
    </lineage>
</organism>
<gene>
    <name evidence="2" type="ORF">C8P63_12824</name>
</gene>
<dbReference type="EMBL" id="QBKR01000028">
    <property type="protein sequence ID" value="PTX53662.1"/>
    <property type="molecule type" value="Genomic_DNA"/>
</dbReference>
<evidence type="ECO:0000313" key="3">
    <source>
        <dbReference type="Proteomes" id="UP000244240"/>
    </source>
</evidence>
<keyword evidence="1" id="KW-1133">Transmembrane helix</keyword>
<keyword evidence="1" id="KW-0812">Transmembrane</keyword>
<feature type="transmembrane region" description="Helical" evidence="1">
    <location>
        <begin position="6"/>
        <end position="25"/>
    </location>
</feature>
<evidence type="ECO:0000313" key="2">
    <source>
        <dbReference type="EMBL" id="PTX53662.1"/>
    </source>
</evidence>
<evidence type="ECO:0000256" key="1">
    <source>
        <dbReference type="SAM" id="Phobius"/>
    </source>
</evidence>
<dbReference type="Proteomes" id="UP000244240">
    <property type="component" value="Unassembled WGS sequence"/>
</dbReference>
<protein>
    <submittedName>
        <fullName evidence="2">Uncharacterized protein</fullName>
    </submittedName>
</protein>
<keyword evidence="3" id="KW-1185">Reference proteome</keyword>
<comment type="caution">
    <text evidence="2">The sequence shown here is derived from an EMBL/GenBank/DDBJ whole genome shotgun (WGS) entry which is preliminary data.</text>
</comment>
<sequence length="63" mass="7016">MNLYILIPLAVCILSLVFTVILGKNQERESQKYNRSFTYLALVYSIGISVSALAVALILAFYS</sequence>